<accession>A0A2H3P721</accession>
<evidence type="ECO:0000313" key="2">
    <source>
        <dbReference type="Proteomes" id="UP000221024"/>
    </source>
</evidence>
<dbReference type="SUPFAM" id="SSF55961">
    <property type="entry name" value="Bet v1-like"/>
    <property type="match status" value="1"/>
</dbReference>
<dbReference type="Pfam" id="PF10604">
    <property type="entry name" value="Polyketide_cyc2"/>
    <property type="match status" value="1"/>
</dbReference>
<dbReference type="AlphaFoldDB" id="A0A2H3P721"/>
<dbReference type="Proteomes" id="UP000221024">
    <property type="component" value="Unassembled WGS sequence"/>
</dbReference>
<name>A0A2H3P721_9BACT</name>
<dbReference type="InterPro" id="IPR023393">
    <property type="entry name" value="START-like_dom_sf"/>
</dbReference>
<gene>
    <name evidence="1" type="ORF">CRI93_04330</name>
</gene>
<reference evidence="1 2" key="1">
    <citation type="submission" date="2017-10" db="EMBL/GenBank/DDBJ databases">
        <title>Draft genome of Longimonas halophila.</title>
        <authorList>
            <person name="Goh K.M."/>
            <person name="Shamsir M.S."/>
            <person name="Lim S.W."/>
        </authorList>
    </citation>
    <scope>NUCLEOTIDE SEQUENCE [LARGE SCALE GENOMIC DNA]</scope>
    <source>
        <strain evidence="1 2">KCTC 42399</strain>
    </source>
</reference>
<organism evidence="1 2">
    <name type="scientific">Longimonas halophila</name>
    <dbReference type="NCBI Taxonomy" id="1469170"/>
    <lineage>
        <taxon>Bacteria</taxon>
        <taxon>Pseudomonadati</taxon>
        <taxon>Rhodothermota</taxon>
        <taxon>Rhodothermia</taxon>
        <taxon>Rhodothermales</taxon>
        <taxon>Salisaetaceae</taxon>
        <taxon>Longimonas</taxon>
    </lineage>
</organism>
<dbReference type="Gene3D" id="3.30.530.20">
    <property type="match status" value="1"/>
</dbReference>
<dbReference type="CDD" id="cd07812">
    <property type="entry name" value="SRPBCC"/>
    <property type="match status" value="1"/>
</dbReference>
<dbReference type="EMBL" id="PDEP01000003">
    <property type="protein sequence ID" value="PEN08348.1"/>
    <property type="molecule type" value="Genomic_DNA"/>
</dbReference>
<dbReference type="InterPro" id="IPR019587">
    <property type="entry name" value="Polyketide_cyclase/dehydratase"/>
</dbReference>
<sequence>MVRVRDQVDLSVPRSDAFAYMDEPAHQAEITPSLVRSELIERLPNGGSRAAYTYSFLGIAFEGEVRATTYDPPNRIVFAMEGDLGGEIAWTFTSLAKERSRLIYEAMYEIPVPVLQKAAEAVARRYNEREVRTLLANLKDQLETAHNA</sequence>
<dbReference type="RefSeq" id="WP_098061387.1">
    <property type="nucleotide sequence ID" value="NZ_PDEP01000003.1"/>
</dbReference>
<comment type="caution">
    <text evidence="1">The sequence shown here is derived from an EMBL/GenBank/DDBJ whole genome shotgun (WGS) entry which is preliminary data.</text>
</comment>
<evidence type="ECO:0000313" key="1">
    <source>
        <dbReference type="EMBL" id="PEN08348.1"/>
    </source>
</evidence>
<dbReference type="OrthoDB" id="9797595at2"/>
<proteinExistence type="predicted"/>
<protein>
    <submittedName>
        <fullName evidence="1">Bacterio-opsin activator</fullName>
    </submittedName>
</protein>
<keyword evidence="2" id="KW-1185">Reference proteome</keyword>